<name>A0A835SRW2_9CHLO</name>
<evidence type="ECO:0000256" key="1">
    <source>
        <dbReference type="SAM" id="MobiDB-lite"/>
    </source>
</evidence>
<gene>
    <name evidence="2" type="ORF">HYH02_015010</name>
</gene>
<evidence type="ECO:0000313" key="2">
    <source>
        <dbReference type="EMBL" id="KAG2425525.1"/>
    </source>
</evidence>
<keyword evidence="3" id="KW-1185">Reference proteome</keyword>
<dbReference type="Proteomes" id="UP000613740">
    <property type="component" value="Unassembled WGS sequence"/>
</dbReference>
<accession>A0A835SRW2</accession>
<sequence length="397" mass="42267">MGTAATISQLAPEIQRKLAGRREALAQLSRCLNWMYLVVPHFLPFMEDLRRVGIELSLTPLSTPAMSARPMLAPVMAPGPYVAAAPVPAPVPNPMPVPDLAPIRVAPTPAAAAGNNDLPMADSPCSPCSPGQLTQLCEILGIGEPSGGHMMLLSNALSASQDKLSAAHDSLASLEAAYTRLDGEYASLSAVNVHLGNNNVLLRAELEKKERQLRVSQERTAELTSYARGLEQYWTAKLACAVGQYVIAVRAAVAVGAFARLLNVFNETPVEYNLEDPASIDRMITTAAALVYRFTPKTYPGSVMHRFLRPIRISIDPREFVISRVPHYADQLSGDGHALMQPFYLATRHAVSAGTEATRHLAHTAASMVPEEGVEGSVPAPTPTVAAEAAPAAATAA</sequence>
<reference evidence="2" key="1">
    <citation type="journal article" date="2020" name="bioRxiv">
        <title>Comparative genomics of Chlamydomonas.</title>
        <authorList>
            <person name="Craig R.J."/>
            <person name="Hasan A.R."/>
            <person name="Ness R.W."/>
            <person name="Keightley P.D."/>
        </authorList>
    </citation>
    <scope>NUCLEOTIDE SEQUENCE</scope>
    <source>
        <strain evidence="2">CCAP 11/173</strain>
    </source>
</reference>
<protein>
    <submittedName>
        <fullName evidence="2">Uncharacterized protein</fullName>
    </submittedName>
</protein>
<comment type="caution">
    <text evidence="2">The sequence shown here is derived from an EMBL/GenBank/DDBJ whole genome shotgun (WGS) entry which is preliminary data.</text>
</comment>
<organism evidence="2 3">
    <name type="scientific">Chlamydomonas schloesseri</name>
    <dbReference type="NCBI Taxonomy" id="2026947"/>
    <lineage>
        <taxon>Eukaryota</taxon>
        <taxon>Viridiplantae</taxon>
        <taxon>Chlorophyta</taxon>
        <taxon>core chlorophytes</taxon>
        <taxon>Chlorophyceae</taxon>
        <taxon>CS clade</taxon>
        <taxon>Chlamydomonadales</taxon>
        <taxon>Chlamydomonadaceae</taxon>
        <taxon>Chlamydomonas</taxon>
    </lineage>
</organism>
<evidence type="ECO:0000313" key="3">
    <source>
        <dbReference type="Proteomes" id="UP000613740"/>
    </source>
</evidence>
<feature type="compositionally biased region" description="Low complexity" evidence="1">
    <location>
        <begin position="383"/>
        <end position="397"/>
    </location>
</feature>
<proteinExistence type="predicted"/>
<dbReference type="AlphaFoldDB" id="A0A835SRW2"/>
<feature type="region of interest" description="Disordered" evidence="1">
    <location>
        <begin position="369"/>
        <end position="397"/>
    </location>
</feature>
<dbReference type="EMBL" id="JAEHOD010000115">
    <property type="protein sequence ID" value="KAG2425525.1"/>
    <property type="molecule type" value="Genomic_DNA"/>
</dbReference>